<keyword evidence="3" id="KW-1185">Reference proteome</keyword>
<accession>B7Q4G6</accession>
<proteinExistence type="predicted"/>
<dbReference type="EMBL" id="ABJB010523961">
    <property type="status" value="NOT_ANNOTATED_CDS"/>
    <property type="molecule type" value="Genomic_DNA"/>
</dbReference>
<protein>
    <submittedName>
        <fullName evidence="1 2">Uncharacterized protein</fullName>
    </submittedName>
</protein>
<dbReference type="VEuPathDB" id="VectorBase:ISCI011326"/>
<evidence type="ECO:0000313" key="2">
    <source>
        <dbReference type="EnsemblMetazoa" id="ISCW011326-PA"/>
    </source>
</evidence>
<organism>
    <name type="scientific">Ixodes scapularis</name>
    <name type="common">Black-legged tick</name>
    <name type="synonym">Deer tick</name>
    <dbReference type="NCBI Taxonomy" id="6945"/>
    <lineage>
        <taxon>Eukaryota</taxon>
        <taxon>Metazoa</taxon>
        <taxon>Ecdysozoa</taxon>
        <taxon>Arthropoda</taxon>
        <taxon>Chelicerata</taxon>
        <taxon>Arachnida</taxon>
        <taxon>Acari</taxon>
        <taxon>Parasitiformes</taxon>
        <taxon>Ixodida</taxon>
        <taxon>Ixodoidea</taxon>
        <taxon>Ixodidae</taxon>
        <taxon>Ixodinae</taxon>
        <taxon>Ixodes</taxon>
    </lineage>
</organism>
<reference evidence="1 3" key="1">
    <citation type="submission" date="2008-03" db="EMBL/GenBank/DDBJ databases">
        <title>Annotation of Ixodes scapularis.</title>
        <authorList>
            <consortium name="Ixodes scapularis Genome Project Consortium"/>
            <person name="Caler E."/>
            <person name="Hannick L.I."/>
            <person name="Bidwell S."/>
            <person name="Joardar V."/>
            <person name="Thiagarajan M."/>
            <person name="Amedeo P."/>
            <person name="Galinsky K.J."/>
            <person name="Schobel S."/>
            <person name="Inman J."/>
            <person name="Hostetler J."/>
            <person name="Miller J."/>
            <person name="Hammond M."/>
            <person name="Megy K."/>
            <person name="Lawson D."/>
            <person name="Kodira C."/>
            <person name="Sutton G."/>
            <person name="Meyer J."/>
            <person name="Hill C.A."/>
            <person name="Birren B."/>
            <person name="Nene V."/>
            <person name="Collins F."/>
            <person name="Alarcon-Chaidez F."/>
            <person name="Wikel S."/>
            <person name="Strausberg R."/>
        </authorList>
    </citation>
    <scope>NUCLEOTIDE SEQUENCE [LARGE SCALE GENOMIC DNA]</scope>
    <source>
        <strain evidence="3">Wikel</strain>
        <strain evidence="1">Wikel colony</strain>
    </source>
</reference>
<dbReference type="PaxDb" id="6945-B7Q4G6"/>
<dbReference type="VEuPathDB" id="VectorBase:ISCW011326"/>
<dbReference type="Proteomes" id="UP000001555">
    <property type="component" value="Unassembled WGS sequence"/>
</dbReference>
<dbReference type="HOGENOM" id="CLU_534524_0_0_1"/>
<dbReference type="AlphaFoldDB" id="B7Q4G6"/>
<reference evidence="2" key="2">
    <citation type="submission" date="2020-05" db="UniProtKB">
        <authorList>
            <consortium name="EnsemblMetazoa"/>
        </authorList>
    </citation>
    <scope>IDENTIFICATION</scope>
    <source>
        <strain evidence="2">wikel</strain>
    </source>
</reference>
<dbReference type="EMBL" id="DS855436">
    <property type="protein sequence ID" value="EEC13738.1"/>
    <property type="molecule type" value="Genomic_DNA"/>
</dbReference>
<sequence>MADRPRGVHFADEQTELNVTVEDVRVLAKLFDVDTSPRRLQLSGASFVHSVAQRMFTELADYKLNERENEYLSKLFELVPTLRKYGEPFEFQMHMRVFNKWLSSIQNMDNLMPYILSQSDAIVIKPARPARTIFGSVINKQGVEAAQNPSSSSSFESAFVGIEPIAKTTPMPRKYINVQTVYLLIHLLPNYFTIEKNFLNIMKHVWRNKRTTNDQTTAEYRKLVSEFIENLKHESVSPDRPPDFLDHALTRVQQIFRFFEISGTTVMLPTAIHRLNALLQGFDILDVSIPQLKESTQKLGRKYGVVVPVVYASNNTELDFTKPQDRAASDSFLRGSHALVFMGMANSNVRDLYNVYVAPDLRLFSIADVLRSHACDNVFLLNLLANMTRINPYLQAPPGDDEDMDVDMEGGGDYDNHDYIEAMGIIDQIGINDEVKKEHVVRYLSSVLEEHSDTGTFDISPYVGEENLDEYVEVSDDEENDLAIDEPVVDEVVQVPVEPPRQEEGIPALE</sequence>
<gene>
    <name evidence="1" type="ORF">IscW_ISCW011326</name>
</gene>
<name>B7Q4G6_IXOSC</name>
<dbReference type="InParanoid" id="B7Q4G6"/>
<evidence type="ECO:0000313" key="3">
    <source>
        <dbReference type="Proteomes" id="UP000001555"/>
    </source>
</evidence>
<evidence type="ECO:0000313" key="1">
    <source>
        <dbReference type="EMBL" id="EEC13738.1"/>
    </source>
</evidence>
<dbReference type="EnsemblMetazoa" id="ISCW011326-RA">
    <property type="protein sequence ID" value="ISCW011326-PA"/>
    <property type="gene ID" value="ISCW011326"/>
</dbReference>